<dbReference type="AlphaFoldDB" id="A0A836CBX8"/>
<comment type="caution">
    <text evidence="5">The sequence shown here is derived from an EMBL/GenBank/DDBJ whole genome shotgun (WGS) entry which is preliminary data.</text>
</comment>
<organism evidence="5 6">
    <name type="scientific">Tribonema minus</name>
    <dbReference type="NCBI Taxonomy" id="303371"/>
    <lineage>
        <taxon>Eukaryota</taxon>
        <taxon>Sar</taxon>
        <taxon>Stramenopiles</taxon>
        <taxon>Ochrophyta</taxon>
        <taxon>PX clade</taxon>
        <taxon>Xanthophyceae</taxon>
        <taxon>Tribonematales</taxon>
        <taxon>Tribonemataceae</taxon>
        <taxon>Tribonema</taxon>
    </lineage>
</organism>
<dbReference type="SUPFAM" id="SSF55785">
    <property type="entry name" value="PYP-like sensor domain (PAS domain)"/>
    <property type="match status" value="1"/>
</dbReference>
<evidence type="ECO:0000256" key="3">
    <source>
        <dbReference type="ARBA" id="ARBA00022991"/>
    </source>
</evidence>
<dbReference type="Gene3D" id="3.30.450.20">
    <property type="entry name" value="PAS domain"/>
    <property type="match status" value="1"/>
</dbReference>
<dbReference type="Pfam" id="PF13426">
    <property type="entry name" value="PAS_9"/>
    <property type="match status" value="1"/>
</dbReference>
<dbReference type="OrthoDB" id="447251at2759"/>
<dbReference type="PANTHER" id="PTHR47429:SF2">
    <property type="entry name" value="PROTEIN TWIN LOV 1"/>
    <property type="match status" value="1"/>
</dbReference>
<dbReference type="InterPro" id="IPR000014">
    <property type="entry name" value="PAS"/>
</dbReference>
<dbReference type="PROSITE" id="PS50112">
    <property type="entry name" value="PAS"/>
    <property type="match status" value="1"/>
</dbReference>
<name>A0A836CBX8_9STRA</name>
<feature type="non-terminal residue" evidence="5">
    <location>
        <position position="1"/>
    </location>
</feature>
<protein>
    <submittedName>
        <fullName evidence="5">PAS domain-containing protein</fullName>
    </submittedName>
</protein>
<proteinExistence type="predicted"/>
<dbReference type="PANTHER" id="PTHR47429">
    <property type="entry name" value="PROTEIN TWIN LOV 1"/>
    <property type="match status" value="1"/>
</dbReference>
<reference evidence="5" key="1">
    <citation type="submission" date="2021-02" db="EMBL/GenBank/DDBJ databases">
        <title>First Annotated Genome of the Yellow-green Alga Tribonema minus.</title>
        <authorList>
            <person name="Mahan K.M."/>
        </authorList>
    </citation>
    <scope>NUCLEOTIDE SEQUENCE</scope>
    <source>
        <strain evidence="5">UTEX B ZZ1240</strain>
    </source>
</reference>
<dbReference type="GO" id="GO:0005634">
    <property type="term" value="C:nucleus"/>
    <property type="evidence" value="ECO:0007669"/>
    <property type="project" value="TreeGrafter"/>
</dbReference>
<dbReference type="Proteomes" id="UP000664859">
    <property type="component" value="Unassembled WGS sequence"/>
</dbReference>
<keyword evidence="1" id="KW-0285">Flavoprotein</keyword>
<evidence type="ECO:0000313" key="5">
    <source>
        <dbReference type="EMBL" id="KAG5179453.1"/>
    </source>
</evidence>
<feature type="domain" description="PAS" evidence="4">
    <location>
        <begin position="1"/>
        <end position="61"/>
    </location>
</feature>
<keyword evidence="3" id="KW-0157">Chromophore</keyword>
<evidence type="ECO:0000256" key="1">
    <source>
        <dbReference type="ARBA" id="ARBA00022630"/>
    </source>
</evidence>
<dbReference type="InterPro" id="IPR035965">
    <property type="entry name" value="PAS-like_dom_sf"/>
</dbReference>
<keyword evidence="2" id="KW-0288">FMN</keyword>
<accession>A0A836CBX8</accession>
<evidence type="ECO:0000313" key="6">
    <source>
        <dbReference type="Proteomes" id="UP000664859"/>
    </source>
</evidence>
<dbReference type="NCBIfam" id="TIGR00229">
    <property type="entry name" value="sensory_box"/>
    <property type="match status" value="1"/>
</dbReference>
<evidence type="ECO:0000256" key="2">
    <source>
        <dbReference type="ARBA" id="ARBA00022643"/>
    </source>
</evidence>
<dbReference type="CDD" id="cd00130">
    <property type="entry name" value="PAS"/>
    <property type="match status" value="1"/>
</dbReference>
<dbReference type="EMBL" id="JAFCMP010000468">
    <property type="protein sequence ID" value="KAG5179453.1"/>
    <property type="molecule type" value="Genomic_DNA"/>
</dbReference>
<keyword evidence="6" id="KW-1185">Reference proteome</keyword>
<feature type="non-terminal residue" evidence="5">
    <location>
        <position position="104"/>
    </location>
</feature>
<gene>
    <name evidence="5" type="ORF">JKP88DRAFT_140545</name>
</gene>
<sequence length="104" mass="11561">QSFVVTDPNLPDNPIVYASQGFLDLTGYARDHVIGRNCRFLQGPNTDQRAVEHVRKGLSEGVDTSVCLLNYKADGTPFWNSFFCAALRDAQRRVVNYVGVQSPV</sequence>
<evidence type="ECO:0000259" key="4">
    <source>
        <dbReference type="PROSITE" id="PS50112"/>
    </source>
</evidence>